<dbReference type="Proteomes" id="UP000756387">
    <property type="component" value="Unassembled WGS sequence"/>
</dbReference>
<feature type="transmembrane region" description="Helical" evidence="2">
    <location>
        <begin position="168"/>
        <end position="188"/>
    </location>
</feature>
<comment type="caution">
    <text evidence="3">The sequence shown here is derived from an EMBL/GenBank/DDBJ whole genome shotgun (WGS) entry which is preliminary data.</text>
</comment>
<keyword evidence="4" id="KW-1185">Reference proteome</keyword>
<feature type="region of interest" description="Disordered" evidence="1">
    <location>
        <begin position="284"/>
        <end position="306"/>
    </location>
</feature>
<keyword evidence="2" id="KW-0812">Transmembrane</keyword>
<evidence type="ECO:0000313" key="4">
    <source>
        <dbReference type="Proteomes" id="UP000756387"/>
    </source>
</evidence>
<keyword evidence="2" id="KW-1133">Transmembrane helix</keyword>
<name>A0ABR9RUH5_9ACTN</name>
<reference evidence="3 4" key="1">
    <citation type="submission" date="2020-10" db="EMBL/GenBank/DDBJ databases">
        <title>Nocardioides sp. isolated from sludge.</title>
        <authorList>
            <person name="Zhang X."/>
        </authorList>
    </citation>
    <scope>NUCLEOTIDE SEQUENCE [LARGE SCALE GENOMIC DNA]</scope>
    <source>
        <strain evidence="3 4">Y6</strain>
    </source>
</reference>
<dbReference type="EMBL" id="JADCSA010000007">
    <property type="protein sequence ID" value="MBE7324780.1"/>
    <property type="molecule type" value="Genomic_DNA"/>
</dbReference>
<evidence type="ECO:0000256" key="1">
    <source>
        <dbReference type="SAM" id="MobiDB-lite"/>
    </source>
</evidence>
<evidence type="ECO:0000256" key="2">
    <source>
        <dbReference type="SAM" id="Phobius"/>
    </source>
</evidence>
<organism evidence="3 4">
    <name type="scientific">Nocardioides malaquae</name>
    <dbReference type="NCBI Taxonomy" id="2773426"/>
    <lineage>
        <taxon>Bacteria</taxon>
        <taxon>Bacillati</taxon>
        <taxon>Actinomycetota</taxon>
        <taxon>Actinomycetes</taxon>
        <taxon>Propionibacteriales</taxon>
        <taxon>Nocardioidaceae</taxon>
        <taxon>Nocardioides</taxon>
    </lineage>
</organism>
<evidence type="ECO:0000313" key="3">
    <source>
        <dbReference type="EMBL" id="MBE7324780.1"/>
    </source>
</evidence>
<proteinExistence type="predicted"/>
<feature type="compositionally biased region" description="Low complexity" evidence="1">
    <location>
        <begin position="218"/>
        <end position="239"/>
    </location>
</feature>
<accession>A0ABR9RUH5</accession>
<evidence type="ECO:0008006" key="5">
    <source>
        <dbReference type="Google" id="ProtNLM"/>
    </source>
</evidence>
<feature type="region of interest" description="Disordered" evidence="1">
    <location>
        <begin position="193"/>
        <end position="250"/>
    </location>
</feature>
<keyword evidence="2" id="KW-0472">Membrane</keyword>
<feature type="compositionally biased region" description="Low complexity" evidence="1">
    <location>
        <begin position="284"/>
        <end position="301"/>
    </location>
</feature>
<gene>
    <name evidence="3" type="ORF">IEQ44_08950</name>
</gene>
<sequence length="530" mass="55845">MSLFLTTVGLLLVVIGGASATFVGPDDTLVIGEKRVPERAAGLAVRTNPAITKFVNIDLLVRAEAEGGVFLATSHRVDTDSLLGGRRYYEITRMSLGDVGGVVTEGPRATRRTLRPARITGWLDRTTGSPEAELVVPLDGTPLDVVAVPRRARDRVTFTIGATVQGAFWIQVTVAVTGLLMLLAGWGLRRFGRSRSQSAASTDDDAPSDPPEGRDRPASGSPASGAPASGSPSGSLSLPRYPRGMTSDAATPSTAPIVAAPAVAAPAIAAPVIASALLASGATATPTPAEPAADASAPGGADAERKPQWDKRKIILLAVLVPLSFALKGCAVPGAAPETDRVETRTGMTLTEGQELEPDATHVYAPEFVSYPMWALIASGEPRRLRLVTRNRFADRWQTEATVRVRGPLPSTVERAIEPNAALVRRGDEVAWAVQGWWESGEITGVRLDRRTRRIRERLLADGIPVWSIDVAAPPTGTPPVRLVEVAGGHLAVLRHTVVVPGARLRLTTVAHLPTAGRPRLLGTSLAEVS</sequence>
<feature type="transmembrane region" description="Helical" evidence="2">
    <location>
        <begin position="314"/>
        <end position="336"/>
    </location>
</feature>
<protein>
    <recommendedName>
        <fullName evidence="5">DUF2207 domain-containing protein</fullName>
    </recommendedName>
</protein>